<dbReference type="Proteomes" id="UP000220341">
    <property type="component" value="Unassembled WGS sequence"/>
</dbReference>
<evidence type="ECO:0000313" key="2">
    <source>
        <dbReference type="Proteomes" id="UP000220341"/>
    </source>
</evidence>
<comment type="caution">
    <text evidence="1">The sequence shown here is derived from an EMBL/GenBank/DDBJ whole genome shotgun (WGS) entry which is preliminary data.</text>
</comment>
<protein>
    <submittedName>
        <fullName evidence="1">Peptidase</fullName>
    </submittedName>
</protein>
<accession>A0AAE5P602</accession>
<dbReference type="AlphaFoldDB" id="A0AAE5P602"/>
<evidence type="ECO:0000313" key="1">
    <source>
        <dbReference type="EMBL" id="PES34505.1"/>
    </source>
</evidence>
<reference evidence="1 2" key="1">
    <citation type="submission" date="2017-09" db="EMBL/GenBank/DDBJ databases">
        <title>Large-scale bioinformatics analysis of Bacillus genomes uncovers conserved roles of natural products in bacterial physiology.</title>
        <authorList>
            <consortium name="Agbiome Team Llc"/>
            <person name="Bleich R.M."/>
            <person name="Kirk G.J."/>
            <person name="Santa Maria K.C."/>
            <person name="Allen S.E."/>
            <person name="Farag S."/>
            <person name="Shank E.A."/>
            <person name="Bowers A."/>
        </authorList>
    </citation>
    <scope>NUCLEOTIDE SEQUENCE [LARGE SCALE GENOMIC DNA]</scope>
    <source>
        <strain evidence="1 2">AFS003013</strain>
    </source>
</reference>
<dbReference type="EMBL" id="NTYW01000028">
    <property type="protein sequence ID" value="PES34505.1"/>
    <property type="molecule type" value="Genomic_DNA"/>
</dbReference>
<organism evidence="1 2">
    <name type="scientific">Priestia megaterium</name>
    <name type="common">Bacillus megaterium</name>
    <dbReference type="NCBI Taxonomy" id="1404"/>
    <lineage>
        <taxon>Bacteria</taxon>
        <taxon>Bacillati</taxon>
        <taxon>Bacillota</taxon>
        <taxon>Bacilli</taxon>
        <taxon>Bacillales</taxon>
        <taxon>Bacillaceae</taxon>
        <taxon>Priestia</taxon>
    </lineage>
</organism>
<name>A0AAE5P602_PRIMG</name>
<proteinExistence type="predicted"/>
<sequence length="231" mass="26559">MIILNLQDIRGSYDLMLGLGSWCGPSLNLRRHNWRRFSFPLDWMISNSISDVSRLLKNRFTGFMEFQNLQRTDGYAHFLDDGVAIFPEEGGTEPVNAHFIHDTYYNIISVHDFPIIPNVDWTVMYPSYKEKLHQRIARFLEKVENSSSILFIRWGAASPEEAIELKSVISGLTKGSFNILLLQPAEGLKNVIDMHWTIDGVCSVQVPMDDPNNELVWDYVLNGVSLSNYWD</sequence>
<dbReference type="Pfam" id="PF08795">
    <property type="entry name" value="DUF1796"/>
    <property type="match status" value="1"/>
</dbReference>
<gene>
    <name evidence="1" type="ORF">CN497_20010</name>
</gene>
<dbReference type="InterPro" id="IPR014903">
    <property type="entry name" value="DUF1796"/>
</dbReference>
<dbReference type="RefSeq" id="WP_097813204.1">
    <property type="nucleotide sequence ID" value="NZ_JARMVB010000048.1"/>
</dbReference>